<evidence type="ECO:0000313" key="2">
    <source>
        <dbReference type="Proteomes" id="UP000219338"/>
    </source>
</evidence>
<organism evidence="1 2">
    <name type="scientific">Armillaria ostoyae</name>
    <name type="common">Armillaria root rot fungus</name>
    <dbReference type="NCBI Taxonomy" id="47428"/>
    <lineage>
        <taxon>Eukaryota</taxon>
        <taxon>Fungi</taxon>
        <taxon>Dikarya</taxon>
        <taxon>Basidiomycota</taxon>
        <taxon>Agaricomycotina</taxon>
        <taxon>Agaricomycetes</taxon>
        <taxon>Agaricomycetidae</taxon>
        <taxon>Agaricales</taxon>
        <taxon>Marasmiineae</taxon>
        <taxon>Physalacriaceae</taxon>
        <taxon>Armillaria</taxon>
    </lineage>
</organism>
<dbReference type="Proteomes" id="UP000219338">
    <property type="component" value="Unassembled WGS sequence"/>
</dbReference>
<dbReference type="EMBL" id="FUEG01000008">
    <property type="protein sequence ID" value="SJL07223.1"/>
    <property type="molecule type" value="Genomic_DNA"/>
</dbReference>
<evidence type="ECO:0000313" key="1">
    <source>
        <dbReference type="EMBL" id="SJL07223.1"/>
    </source>
</evidence>
<keyword evidence="2" id="KW-1185">Reference proteome</keyword>
<gene>
    <name evidence="1" type="ORF">ARMOST_10566</name>
</gene>
<proteinExistence type="predicted"/>
<name>A0A284REP9_ARMOS</name>
<dbReference type="AlphaFoldDB" id="A0A284REP9"/>
<sequence>MDPSLYATRLYEVERTAKFLSMVRLSRRNKDTKFEFVIYPTCLKLLIENPLLHIMLQYHYQDLSALEETPLLCLSQPKLSWLGSRYLAICESLSEDLKEGMEKTISDTLFPEYWRAILLNPSDEPEEHRRHIQSLKIPAFRRRFSEEGQDIDTDPVLVLHAFGDFDNDPMLSARLANIFQEGKHTFLVNVSSSGKTRLFLEGLCLNWGFYITATVDWFELGSKDMDEALRCLDDQKHFHDILPSKENPTFGPYLAQLQPQKVAKPDENGICQDPLQELMETVLPWPVPNDLFDETIHQTLDDIFSLWTPDTPFYIVLDEANVITRGTYCFLLEGNPILNETLSIMGRFIDNDMQQIVVDEPICLVAGARRFLGEHISISDVNFYLSSEPRFHNRFSETSLVALCLTHVFSEPRSLADLFVFPGTKPEWAAQTANLVSLDAQPFYYTPGTFKRLAHVPKSREDTLSWLKHEHKTKLADETVIWIFLSPERVLYESEVEPLLKSTESDAPPGDSDTTANDLGPAVESLHALDPIPAAAAPKAATLGLPSDVRELLDALPNRHVDVGKHNILRVLASLRADPQLDRISPDSSLASLNVQYVQSITKKMSPKDLLEDVANATTFSKYAGVKWKCVDDGPAIKRQRFLL</sequence>
<reference evidence="2" key="1">
    <citation type="journal article" date="2017" name="Nat. Ecol. Evol.">
        <title>Genome expansion and lineage-specific genetic innovations in the forest pathogenic fungi Armillaria.</title>
        <authorList>
            <person name="Sipos G."/>
            <person name="Prasanna A.N."/>
            <person name="Walter M.C."/>
            <person name="O'Connor E."/>
            <person name="Balint B."/>
            <person name="Krizsan K."/>
            <person name="Kiss B."/>
            <person name="Hess J."/>
            <person name="Varga T."/>
            <person name="Slot J."/>
            <person name="Riley R."/>
            <person name="Boka B."/>
            <person name="Rigling D."/>
            <person name="Barry K."/>
            <person name="Lee J."/>
            <person name="Mihaltcheva S."/>
            <person name="LaButti K."/>
            <person name="Lipzen A."/>
            <person name="Waldron R."/>
            <person name="Moloney N.M."/>
            <person name="Sperisen C."/>
            <person name="Kredics L."/>
            <person name="Vagvoelgyi C."/>
            <person name="Patrignani A."/>
            <person name="Fitzpatrick D."/>
            <person name="Nagy I."/>
            <person name="Doyle S."/>
            <person name="Anderson J.B."/>
            <person name="Grigoriev I.V."/>
            <person name="Gueldener U."/>
            <person name="Muensterkoetter M."/>
            <person name="Nagy L.G."/>
        </authorList>
    </citation>
    <scope>NUCLEOTIDE SEQUENCE [LARGE SCALE GENOMIC DNA]</scope>
    <source>
        <strain evidence="2">C18/9</strain>
    </source>
</reference>
<protein>
    <submittedName>
        <fullName evidence="1">Uncharacterized protein</fullName>
    </submittedName>
</protein>
<dbReference type="OrthoDB" id="2393824at2759"/>
<accession>A0A284REP9</accession>